<evidence type="ECO:0000313" key="4">
    <source>
        <dbReference type="EMBL" id="CAK9117792.1"/>
    </source>
</evidence>
<dbReference type="Gene3D" id="1.25.40.90">
    <property type="match status" value="1"/>
</dbReference>
<dbReference type="InterPro" id="IPR006569">
    <property type="entry name" value="CID_dom"/>
</dbReference>
<dbReference type="SMART" id="SM00582">
    <property type="entry name" value="RPR"/>
    <property type="match status" value="1"/>
</dbReference>
<dbReference type="InterPro" id="IPR008942">
    <property type="entry name" value="ENTH_VHS"/>
</dbReference>
<dbReference type="PANTHER" id="PTHR23140">
    <property type="entry name" value="RNA PROCESSING PROTEIN LD23810P"/>
    <property type="match status" value="1"/>
</dbReference>
<organism evidence="4 5">
    <name type="scientific">Durusdinium trenchii</name>
    <dbReference type="NCBI Taxonomy" id="1381693"/>
    <lineage>
        <taxon>Eukaryota</taxon>
        <taxon>Sar</taxon>
        <taxon>Alveolata</taxon>
        <taxon>Dinophyceae</taxon>
        <taxon>Suessiales</taxon>
        <taxon>Symbiodiniaceae</taxon>
        <taxon>Durusdinium</taxon>
    </lineage>
</organism>
<evidence type="ECO:0000259" key="3">
    <source>
        <dbReference type="PROSITE" id="PS51391"/>
    </source>
</evidence>
<evidence type="ECO:0000313" key="5">
    <source>
        <dbReference type="Proteomes" id="UP001642484"/>
    </source>
</evidence>
<sequence>MKQVLLERSHLFEVQLDSKFQPHVRLISSGVDLSAWSHLSAVCAASAAIAGLANRAAESPPAPLTTLPVEAPETAALGPELLSALEMHLTRRNGHERYSVLRSKFGVKQAQLRPYFQVLPAGHDAVVALCHEPGGAMPKVPGPMNSSVQEAVEGLTLLLGELNTRRCSIGRAMAFCMDRAESHAALLSRRMCSALSEPLPSVEALARFYLVNDVLHNAASEKPGAQQFRESFQDLLPEACEGFGRQWLRRLELPLREPMERRVRSVLHGWETWSIFPRLYIKGLEALLFSPVTTRLDTGCEDAALERKLQRWRLPGDPTQLPCAARRRGLAGKAQKAEVCRARLCHFERYWHRPGVEEPDSEPEAPETVLRGASRPLAKSLRPGAVCRYLRGDEIAVCERWDESSNAWHVRRADGRLQLASPEQLIALGGNEEGDDLDGEELTLEELQELDQAEEPPAKRKRSQLVIDLKRIAQHGNRCPADPVEGSLCDALLLLRVAFAAETRDRRDKAKEGGDEPTDIDSMEVKIQDHLEDDPDDLDEDPDHLEDDPDDLDDLDLLATCDPGCLLARERWRLIDAIDHQLCLKEAVSSESAVWPAGVGAKGTWLQNYHELAGTTMTHPVFMALSGTHF</sequence>
<feature type="domain" description="CID" evidence="3">
    <location>
        <begin position="147"/>
        <end position="292"/>
    </location>
</feature>
<keyword evidence="5" id="KW-1185">Reference proteome</keyword>
<dbReference type="Proteomes" id="UP001642484">
    <property type="component" value="Unassembled WGS sequence"/>
</dbReference>
<keyword evidence="1" id="KW-0694">RNA-binding</keyword>
<comment type="caution">
    <text evidence="4">The sequence shown here is derived from an EMBL/GenBank/DDBJ whole genome shotgun (WGS) entry which is preliminary data.</text>
</comment>
<feature type="region of interest" description="Disordered" evidence="2">
    <location>
        <begin position="532"/>
        <end position="551"/>
    </location>
</feature>
<dbReference type="InterPro" id="IPR051485">
    <property type="entry name" value="SR-CTD_assoc_factor"/>
</dbReference>
<evidence type="ECO:0000256" key="2">
    <source>
        <dbReference type="SAM" id="MobiDB-lite"/>
    </source>
</evidence>
<dbReference type="Pfam" id="PF04818">
    <property type="entry name" value="CID"/>
    <property type="match status" value="1"/>
</dbReference>
<dbReference type="PANTHER" id="PTHR23140:SF0">
    <property type="entry name" value="U2 SNRNP-ASSOCIATED SURP MOTIF-CONTAINING PROTEIN"/>
    <property type="match status" value="1"/>
</dbReference>
<evidence type="ECO:0000256" key="1">
    <source>
        <dbReference type="ARBA" id="ARBA00022884"/>
    </source>
</evidence>
<dbReference type="PROSITE" id="PS51391">
    <property type="entry name" value="CID"/>
    <property type="match status" value="1"/>
</dbReference>
<proteinExistence type="predicted"/>
<dbReference type="EMBL" id="CAXAMN010028806">
    <property type="protein sequence ID" value="CAK9117792.1"/>
    <property type="molecule type" value="Genomic_DNA"/>
</dbReference>
<gene>
    <name evidence="4" type="ORF">CCMP2556_LOCUS55041</name>
</gene>
<reference evidence="4 5" key="1">
    <citation type="submission" date="2024-02" db="EMBL/GenBank/DDBJ databases">
        <authorList>
            <person name="Chen Y."/>
            <person name="Shah S."/>
            <person name="Dougan E. K."/>
            <person name="Thang M."/>
            <person name="Chan C."/>
        </authorList>
    </citation>
    <scope>NUCLEOTIDE SEQUENCE [LARGE SCALE GENOMIC DNA]</scope>
</reference>
<name>A0ABP0SZB3_9DINO</name>
<accession>A0ABP0SZB3</accession>
<protein>
    <recommendedName>
        <fullName evidence="3">CID domain-containing protein</fullName>
    </recommendedName>
</protein>